<comment type="caution">
    <text evidence="5">The sequence shown here is derived from an EMBL/GenBank/DDBJ whole genome shotgun (WGS) entry which is preliminary data.</text>
</comment>
<dbReference type="PANTHER" id="PTHR11439">
    <property type="entry name" value="GAG-POL-RELATED RETROTRANSPOSON"/>
    <property type="match status" value="1"/>
</dbReference>
<feature type="compositionally biased region" description="Low complexity" evidence="3">
    <location>
        <begin position="390"/>
        <end position="402"/>
    </location>
</feature>
<evidence type="ECO:0000256" key="3">
    <source>
        <dbReference type="SAM" id="MobiDB-lite"/>
    </source>
</evidence>
<feature type="compositionally biased region" description="Basic and acidic residues" evidence="3">
    <location>
        <begin position="570"/>
        <end position="582"/>
    </location>
</feature>
<gene>
    <name evidence="5" type="ORF">D9758_017391</name>
</gene>
<evidence type="ECO:0000313" key="5">
    <source>
        <dbReference type="EMBL" id="KAF5335256.1"/>
    </source>
</evidence>
<keyword evidence="2" id="KW-0862">Zinc</keyword>
<keyword evidence="2" id="KW-0479">Metal-binding</keyword>
<dbReference type="Proteomes" id="UP000559256">
    <property type="component" value="Unassembled WGS sequence"/>
</dbReference>
<proteinExistence type="predicted"/>
<accession>A0A8H5C547</accession>
<dbReference type="AlphaFoldDB" id="A0A8H5C547"/>
<feature type="domain" description="CCHC-type" evidence="4">
    <location>
        <begin position="336"/>
        <end position="353"/>
    </location>
</feature>
<evidence type="ECO:0000256" key="2">
    <source>
        <dbReference type="PROSITE-ProRule" id="PRU00047"/>
    </source>
</evidence>
<name>A0A8H5C547_9AGAR</name>
<feature type="region of interest" description="Disordered" evidence="3">
    <location>
        <begin position="532"/>
        <end position="582"/>
    </location>
</feature>
<dbReference type="EMBL" id="JAACJM010000245">
    <property type="protein sequence ID" value="KAF5335256.1"/>
    <property type="molecule type" value="Genomic_DNA"/>
</dbReference>
<feature type="region of interest" description="Disordered" evidence="3">
    <location>
        <begin position="349"/>
        <end position="418"/>
    </location>
</feature>
<evidence type="ECO:0000256" key="1">
    <source>
        <dbReference type="ARBA" id="ARBA00022664"/>
    </source>
</evidence>
<feature type="region of interest" description="Disordered" evidence="3">
    <location>
        <begin position="291"/>
        <end position="335"/>
    </location>
</feature>
<dbReference type="SUPFAM" id="SSF57756">
    <property type="entry name" value="Retrovirus zinc finger-like domains"/>
    <property type="match status" value="1"/>
</dbReference>
<evidence type="ECO:0000259" key="4">
    <source>
        <dbReference type="PROSITE" id="PS50158"/>
    </source>
</evidence>
<dbReference type="PANTHER" id="PTHR11439:SF483">
    <property type="entry name" value="PEPTIDE SYNTHASE GLIP-LIKE, PUTATIVE (AFU_ORTHOLOGUE AFUA_3G12920)-RELATED"/>
    <property type="match status" value="1"/>
</dbReference>
<dbReference type="OrthoDB" id="7691805at2759"/>
<keyword evidence="1" id="KW-0507">mRNA processing</keyword>
<organism evidence="5 6">
    <name type="scientific">Tetrapyrgos nigripes</name>
    <dbReference type="NCBI Taxonomy" id="182062"/>
    <lineage>
        <taxon>Eukaryota</taxon>
        <taxon>Fungi</taxon>
        <taxon>Dikarya</taxon>
        <taxon>Basidiomycota</taxon>
        <taxon>Agaricomycotina</taxon>
        <taxon>Agaricomycetes</taxon>
        <taxon>Agaricomycetidae</taxon>
        <taxon>Agaricales</taxon>
        <taxon>Marasmiineae</taxon>
        <taxon>Marasmiaceae</taxon>
        <taxon>Tetrapyrgos</taxon>
    </lineage>
</organism>
<dbReference type="GO" id="GO:0008270">
    <property type="term" value="F:zinc ion binding"/>
    <property type="evidence" value="ECO:0007669"/>
    <property type="project" value="UniProtKB-KW"/>
</dbReference>
<keyword evidence="6" id="KW-1185">Reference proteome</keyword>
<dbReference type="PROSITE" id="PS50158">
    <property type="entry name" value="ZF_CCHC"/>
    <property type="match status" value="1"/>
</dbReference>
<feature type="compositionally biased region" description="Basic and acidic residues" evidence="3">
    <location>
        <begin position="355"/>
        <end position="364"/>
    </location>
</feature>
<protein>
    <recommendedName>
        <fullName evidence="4">CCHC-type domain-containing protein</fullName>
    </recommendedName>
</protein>
<feature type="region of interest" description="Disordered" evidence="3">
    <location>
        <begin position="1"/>
        <end position="96"/>
    </location>
</feature>
<feature type="compositionally biased region" description="Polar residues" evidence="3">
    <location>
        <begin position="532"/>
        <end position="541"/>
    </location>
</feature>
<dbReference type="InterPro" id="IPR001878">
    <property type="entry name" value="Znf_CCHC"/>
</dbReference>
<sequence>MTSRQTRSQGSVPNIPLPTTSRHSSAHPSGTQTPTPPVSSTSQAQPPDPLIQNPLPFALDPIMSDAGENTRTDVRDTVPTPSSSPPSTPTSSVALSMPENTNPHYVMPLSDINKAFDSLTVLTGSENWKMWYFRVNSALWVIRHQHFKSSGLHPGNTVKLACFNAITGKINDKIMIHYIEESDAIELIKKLKQRFDPSSTVQESNELWKLFNLCKPVWEFDKLLDKAQILGIIPPHYHFVRSSYEATVDAAAATWDATTAAEGEKPVYTAVDLIARLKKEFTNYRLSNARTYPSKKSDKKSGSTSQGGAQRSDKSKGECANAAAPYQKPSDGKKDRKCFSCNKMGHTTQTCPEPWTEKSKEAMKKKGITKQSNKGKTKENASVAISMPVSSSQIATTSTSQSDWVQSISSGDVEMEDSETPVSRHISLPAFTAISDQDHTHIIDSGATIHCTPYLNLLFNVHTTPAITLTVANSEHLDLRLAGDMRVEVRKDNGKRGVWLGFDDHSKGHYVYFGTKVNVERNLQFLTSKSQVEGELQNKNQEPLETTEENTNETPTSQEHEPEPMDVDEDKTKQPDGPRRSKRIREARGLLYDEVEQNIAFFLTEFNVYYADNVGDPISFKDVLNHPQRDAWFDSMKAEIESLERTCDYWLNLGSPTITSTYGFADSDGMSTYGNKPIMGYAFKFAESLISWSSKRGTLVTLSVTEAELCALAHASQEAIYLKGFIEEILNAEQEPVLINSDSASTLAIIRAPEEQHTQRTKHFNICKNFLTDRIHQRYIRVKHVSTNDQLADILTKDQVFLPITRDICLKGSVGIK</sequence>
<dbReference type="GO" id="GO:0006397">
    <property type="term" value="P:mRNA processing"/>
    <property type="evidence" value="ECO:0007669"/>
    <property type="project" value="UniProtKB-KW"/>
</dbReference>
<dbReference type="InterPro" id="IPR036875">
    <property type="entry name" value="Znf_CCHC_sf"/>
</dbReference>
<dbReference type="GO" id="GO:0003676">
    <property type="term" value="F:nucleic acid binding"/>
    <property type="evidence" value="ECO:0007669"/>
    <property type="project" value="InterPro"/>
</dbReference>
<reference evidence="5 6" key="1">
    <citation type="journal article" date="2020" name="ISME J.">
        <title>Uncovering the hidden diversity of litter-decomposition mechanisms in mushroom-forming fungi.</title>
        <authorList>
            <person name="Floudas D."/>
            <person name="Bentzer J."/>
            <person name="Ahren D."/>
            <person name="Johansson T."/>
            <person name="Persson P."/>
            <person name="Tunlid A."/>
        </authorList>
    </citation>
    <scope>NUCLEOTIDE SEQUENCE [LARGE SCALE GENOMIC DNA]</scope>
    <source>
        <strain evidence="5 6">CBS 291.85</strain>
    </source>
</reference>
<feature type="compositionally biased region" description="Low complexity" evidence="3">
    <location>
        <begin position="28"/>
        <end position="45"/>
    </location>
</feature>
<evidence type="ECO:0000313" key="6">
    <source>
        <dbReference type="Proteomes" id="UP000559256"/>
    </source>
</evidence>
<dbReference type="CDD" id="cd09272">
    <property type="entry name" value="RNase_HI_RT_Ty1"/>
    <property type="match status" value="1"/>
</dbReference>
<feature type="compositionally biased region" description="Polar residues" evidence="3">
    <location>
        <begin position="1"/>
        <end position="27"/>
    </location>
</feature>
<keyword evidence="2" id="KW-0863">Zinc-finger</keyword>